<feature type="domain" description="Penicillin-binding protein transpeptidase" evidence="11">
    <location>
        <begin position="778"/>
        <end position="1014"/>
    </location>
</feature>
<feature type="region of interest" description="Disordered" evidence="9">
    <location>
        <begin position="1"/>
        <end position="71"/>
    </location>
</feature>
<organism evidence="13 14">
    <name type="scientific">Streptomonospora salina</name>
    <dbReference type="NCBI Taxonomy" id="104205"/>
    <lineage>
        <taxon>Bacteria</taxon>
        <taxon>Bacillati</taxon>
        <taxon>Actinomycetota</taxon>
        <taxon>Actinomycetes</taxon>
        <taxon>Streptosporangiales</taxon>
        <taxon>Nocardiopsidaceae</taxon>
        <taxon>Streptomonospora</taxon>
    </lineage>
</organism>
<keyword evidence="3" id="KW-0328">Glycosyltransferase</keyword>
<dbReference type="Gene3D" id="1.10.3810.10">
    <property type="entry name" value="Biosynthetic peptidoglycan transglycosylase-like"/>
    <property type="match status" value="1"/>
</dbReference>
<feature type="compositionally biased region" description="Low complexity" evidence="9">
    <location>
        <begin position="241"/>
        <end position="265"/>
    </location>
</feature>
<dbReference type="PANTHER" id="PTHR32282">
    <property type="entry name" value="BINDING PROTEIN TRANSPEPTIDASE, PUTATIVE-RELATED"/>
    <property type="match status" value="1"/>
</dbReference>
<evidence type="ECO:0000256" key="7">
    <source>
        <dbReference type="ARBA" id="ARBA00034000"/>
    </source>
</evidence>
<feature type="compositionally biased region" description="Pro residues" evidence="9">
    <location>
        <begin position="1116"/>
        <end position="1126"/>
    </location>
</feature>
<feature type="compositionally biased region" description="Low complexity" evidence="9">
    <location>
        <begin position="358"/>
        <end position="370"/>
    </location>
</feature>
<dbReference type="InterPro" id="IPR001264">
    <property type="entry name" value="Glyco_trans_51"/>
</dbReference>
<dbReference type="SUPFAM" id="SSF56601">
    <property type="entry name" value="beta-lactamase/transpeptidase-like"/>
    <property type="match status" value="1"/>
</dbReference>
<dbReference type="EMBL" id="JACHLY010000001">
    <property type="protein sequence ID" value="MBB5997495.1"/>
    <property type="molecule type" value="Genomic_DNA"/>
</dbReference>
<feature type="compositionally biased region" description="Low complexity" evidence="9">
    <location>
        <begin position="19"/>
        <end position="37"/>
    </location>
</feature>
<gene>
    <name evidence="13" type="ORF">HNR25_001246</name>
</gene>
<evidence type="ECO:0000313" key="13">
    <source>
        <dbReference type="EMBL" id="MBB5997495.1"/>
    </source>
</evidence>
<feature type="compositionally biased region" description="Low complexity" evidence="9">
    <location>
        <begin position="171"/>
        <end position="180"/>
    </location>
</feature>
<evidence type="ECO:0000256" key="9">
    <source>
        <dbReference type="SAM" id="MobiDB-lite"/>
    </source>
</evidence>
<feature type="compositionally biased region" description="Low complexity" evidence="9">
    <location>
        <begin position="387"/>
        <end position="430"/>
    </location>
</feature>
<evidence type="ECO:0000313" key="14">
    <source>
        <dbReference type="Proteomes" id="UP000578077"/>
    </source>
</evidence>
<feature type="compositionally biased region" description="Acidic residues" evidence="9">
    <location>
        <begin position="134"/>
        <end position="144"/>
    </location>
</feature>
<protein>
    <submittedName>
        <fullName evidence="13">Membrane peptidoglycan carboxypeptidase</fullName>
    </submittedName>
</protein>
<dbReference type="GO" id="GO:0009252">
    <property type="term" value="P:peptidoglycan biosynthetic process"/>
    <property type="evidence" value="ECO:0007669"/>
    <property type="project" value="TreeGrafter"/>
</dbReference>
<evidence type="ECO:0000256" key="1">
    <source>
        <dbReference type="ARBA" id="ARBA00022645"/>
    </source>
</evidence>
<dbReference type="InterPro" id="IPR023346">
    <property type="entry name" value="Lysozyme-like_dom_sf"/>
</dbReference>
<comment type="catalytic activity">
    <reaction evidence="8">
        <text>[GlcNAc-(1-&gt;4)-Mur2Ac(oyl-L-Ala-gamma-D-Glu-L-Lys-D-Ala-D-Ala)](n)-di-trans,octa-cis-undecaprenyl diphosphate + beta-D-GlcNAc-(1-&gt;4)-Mur2Ac(oyl-L-Ala-gamma-D-Glu-L-Lys-D-Ala-D-Ala)-di-trans,octa-cis-undecaprenyl diphosphate = [GlcNAc-(1-&gt;4)-Mur2Ac(oyl-L-Ala-gamma-D-Glu-L-Lys-D-Ala-D-Ala)](n+1)-di-trans,octa-cis-undecaprenyl diphosphate + di-trans,octa-cis-undecaprenyl diphosphate + H(+)</text>
        <dbReference type="Rhea" id="RHEA:23708"/>
        <dbReference type="Rhea" id="RHEA-COMP:9602"/>
        <dbReference type="Rhea" id="RHEA-COMP:9603"/>
        <dbReference type="ChEBI" id="CHEBI:15378"/>
        <dbReference type="ChEBI" id="CHEBI:58405"/>
        <dbReference type="ChEBI" id="CHEBI:60033"/>
        <dbReference type="ChEBI" id="CHEBI:78435"/>
        <dbReference type="EC" id="2.4.99.28"/>
    </reaction>
</comment>
<dbReference type="Pfam" id="PF00912">
    <property type="entry name" value="Transgly"/>
    <property type="match status" value="1"/>
</dbReference>
<feature type="compositionally biased region" description="Low complexity" evidence="9">
    <location>
        <begin position="1083"/>
        <end position="1093"/>
    </location>
</feature>
<feature type="compositionally biased region" description="Gly residues" evidence="9">
    <location>
        <begin position="431"/>
        <end position="446"/>
    </location>
</feature>
<dbReference type="GO" id="GO:0030288">
    <property type="term" value="C:outer membrane-bounded periplasmic space"/>
    <property type="evidence" value="ECO:0007669"/>
    <property type="project" value="TreeGrafter"/>
</dbReference>
<feature type="compositionally biased region" description="Low complexity" evidence="9">
    <location>
        <begin position="335"/>
        <end position="349"/>
    </location>
</feature>
<dbReference type="RefSeq" id="WP_184633752.1">
    <property type="nucleotide sequence ID" value="NZ_BAABKT010000004.1"/>
</dbReference>
<dbReference type="Gene3D" id="3.40.710.10">
    <property type="entry name" value="DD-peptidase/beta-lactamase superfamily"/>
    <property type="match status" value="1"/>
</dbReference>
<dbReference type="InterPro" id="IPR050396">
    <property type="entry name" value="Glycosyltr_51/Transpeptidase"/>
</dbReference>
<comment type="catalytic activity">
    <reaction evidence="7">
        <text>Preferential cleavage: (Ac)2-L-Lys-D-Ala-|-D-Ala. Also transpeptidation of peptidyl-alanyl moieties that are N-acyl substituents of D-alanine.</text>
        <dbReference type="EC" id="3.4.16.4"/>
    </reaction>
</comment>
<keyword evidence="10" id="KW-0472">Membrane</keyword>
<evidence type="ECO:0000256" key="8">
    <source>
        <dbReference type="ARBA" id="ARBA00049902"/>
    </source>
</evidence>
<dbReference type="AlphaFoldDB" id="A0A841E2W9"/>
<proteinExistence type="predicted"/>
<feature type="transmembrane region" description="Helical" evidence="10">
    <location>
        <begin position="459"/>
        <end position="482"/>
    </location>
</feature>
<evidence type="ECO:0000256" key="10">
    <source>
        <dbReference type="SAM" id="Phobius"/>
    </source>
</evidence>
<evidence type="ECO:0000256" key="2">
    <source>
        <dbReference type="ARBA" id="ARBA00022670"/>
    </source>
</evidence>
<feature type="compositionally biased region" description="Low complexity" evidence="9">
    <location>
        <begin position="206"/>
        <end position="233"/>
    </location>
</feature>
<evidence type="ECO:0000256" key="5">
    <source>
        <dbReference type="ARBA" id="ARBA00022801"/>
    </source>
</evidence>
<sequence>MMNERDDDSPEREEPQPEPRQSAADASAAPDTADGASAPPPSDGPEVGSGSEGADEVADTAPADEPAVGAFADSGSFFRDRVARTLAEQGFNLRGDGTWDEKRLGAEASKAPRAEPGGEAASEEPLSTASGGDGSEDGPVEESGGETAGDGVSSAAADEPRSWFTPRVSSEPAAGGAPVDDAGEEAGDDRNDDTSDAETTLPHTRSAQGAGDDSGSAGDAPRQAGAAAASAGTGADGGSVSGDAPEDTSAAPTEAEPAAGADAVGSGTGGVASARSPQARESAGGADGTAAAAAAGSGGAAPASAGTPAAPSSRTDSIAESGGGRDGAEPEDRTSASSAGSAGSGDSASRPSVFRPQGSAPAAGAASGAAGAAGGAGGPAPGPHGPATPAAPTASAASAGPGSAGANPSGLSGLSGPSGPSGPSEPAHPSGGDGPTPPGGGKGGGAKAPKPFWWRAARVVLIAVAACAVVVLTGFGIAYATIEVPDVAKEQAVNQGSTFYYADGETQFAERGVDREPVDYEEIPDNIQESVISAEDRGYWDSPGVSVTGTVRAVWFTVTGKQVQGGSTITQQFVRNYFEGVSREQTVVRKLKEIIIALKVDQSGDMDKEWVMEQYLNTIYFGRNAYGIQSAAQAYYHKDVGDLTDAEAAFLAAAVQQPSLYGQADSKTTPEMENRWNYVVGGMVEGGALTQSEADGMEFPEPETERPANSVDLGGSKGYMLQQAMQELKELGYTEDNINRGGYEVVTTFDQEAMQTARTAVEDTVDVDALPDGVQAGLTAVNPGNGEVVAFYGGQDYMDNQYDSAFNGADQAGSAFKPYVLATALEQGYSLNSQVNGNSPIQIGPDTIENYDHSSRGPTSLVEATRISLNTGYVQLAQEVGPESVRQTAYDAGIPERMIEDDQVVPAIALGVSNVRAVDQATGFATFANGGEHVATHVVREVVNKEGENERPEPESERAFSEETANNVTYALEQVVQSGTGTSAALPDGRPVAGKTGTTDGSKAAWFAGFTPQMSAAVGVYNGENESFSVPGWGHVSGGGLPAAIWNAFMSQTMEGEEIEGFPEPSFGGEVHDLAPDPPPSPEETGPAESPVEPSRPPEEQTVEPPVEEEPAETGAPPPNDEPGPEQPTGVPDPGSTTGPGDEEPEGQEETDP</sequence>
<dbReference type="InterPro" id="IPR012338">
    <property type="entry name" value="Beta-lactam/transpept-like"/>
</dbReference>
<keyword evidence="14" id="KW-1185">Reference proteome</keyword>
<feature type="compositionally biased region" description="Basic and acidic residues" evidence="9">
    <location>
        <begin position="97"/>
        <end position="113"/>
    </location>
</feature>
<feature type="domain" description="Glycosyl transferase family 51" evidence="12">
    <location>
        <begin position="511"/>
        <end position="683"/>
    </location>
</feature>
<name>A0A841E2W9_9ACTN</name>
<keyword evidence="4" id="KW-0808">Transferase</keyword>
<dbReference type="GO" id="GO:0008955">
    <property type="term" value="F:peptidoglycan glycosyltransferase activity"/>
    <property type="evidence" value="ECO:0007669"/>
    <property type="project" value="UniProtKB-EC"/>
</dbReference>
<dbReference type="GO" id="GO:0008658">
    <property type="term" value="F:penicillin binding"/>
    <property type="evidence" value="ECO:0007669"/>
    <property type="project" value="InterPro"/>
</dbReference>
<dbReference type="SUPFAM" id="SSF53955">
    <property type="entry name" value="Lysozyme-like"/>
    <property type="match status" value="1"/>
</dbReference>
<feature type="region of interest" description="Disordered" evidence="9">
    <location>
        <begin position="1059"/>
        <end position="1153"/>
    </location>
</feature>
<dbReference type="GO" id="GO:0006508">
    <property type="term" value="P:proteolysis"/>
    <property type="evidence" value="ECO:0007669"/>
    <property type="project" value="UniProtKB-KW"/>
</dbReference>
<keyword evidence="2" id="KW-0645">Protease</keyword>
<evidence type="ECO:0000259" key="11">
    <source>
        <dbReference type="Pfam" id="PF00905"/>
    </source>
</evidence>
<feature type="region of interest" description="Disordered" evidence="9">
    <location>
        <begin position="88"/>
        <end position="447"/>
    </location>
</feature>
<feature type="compositionally biased region" description="Acidic residues" evidence="9">
    <location>
        <begin position="1"/>
        <end position="11"/>
    </location>
</feature>
<dbReference type="PANTHER" id="PTHR32282:SF34">
    <property type="entry name" value="PENICILLIN-BINDING PROTEIN 1A"/>
    <property type="match status" value="1"/>
</dbReference>
<evidence type="ECO:0000256" key="6">
    <source>
        <dbReference type="ARBA" id="ARBA00023268"/>
    </source>
</evidence>
<keyword evidence="10" id="KW-1133">Transmembrane helix</keyword>
<dbReference type="InterPro" id="IPR001460">
    <property type="entry name" value="PCN-bd_Tpept"/>
</dbReference>
<feature type="compositionally biased region" description="Low complexity" evidence="9">
    <location>
        <begin position="282"/>
        <end position="313"/>
    </location>
</feature>
<reference evidence="13 14" key="1">
    <citation type="submission" date="2020-08" db="EMBL/GenBank/DDBJ databases">
        <title>Sequencing the genomes of 1000 actinobacteria strains.</title>
        <authorList>
            <person name="Klenk H.-P."/>
        </authorList>
    </citation>
    <scope>NUCLEOTIDE SEQUENCE [LARGE SCALE GENOMIC DNA]</scope>
    <source>
        <strain evidence="13 14">DSM 44593</strain>
    </source>
</reference>
<dbReference type="GO" id="GO:0009002">
    <property type="term" value="F:serine-type D-Ala-D-Ala carboxypeptidase activity"/>
    <property type="evidence" value="ECO:0007669"/>
    <property type="project" value="UniProtKB-EC"/>
</dbReference>
<comment type="caution">
    <text evidence="13">The sequence shown here is derived from an EMBL/GenBank/DDBJ whole genome shotgun (WGS) entry which is preliminary data.</text>
</comment>
<evidence type="ECO:0000259" key="12">
    <source>
        <dbReference type="Pfam" id="PF00912"/>
    </source>
</evidence>
<keyword evidence="5" id="KW-0378">Hydrolase</keyword>
<evidence type="ECO:0000256" key="3">
    <source>
        <dbReference type="ARBA" id="ARBA00022676"/>
    </source>
</evidence>
<keyword evidence="6" id="KW-0511">Multifunctional enzyme</keyword>
<dbReference type="Proteomes" id="UP000578077">
    <property type="component" value="Unassembled WGS sequence"/>
</dbReference>
<feature type="compositionally biased region" description="Low complexity" evidence="9">
    <location>
        <begin position="114"/>
        <end position="125"/>
    </location>
</feature>
<dbReference type="InterPro" id="IPR036950">
    <property type="entry name" value="PBP_transglycosylase"/>
</dbReference>
<evidence type="ECO:0000256" key="4">
    <source>
        <dbReference type="ARBA" id="ARBA00022679"/>
    </source>
</evidence>
<dbReference type="Pfam" id="PF00905">
    <property type="entry name" value="Transpeptidase"/>
    <property type="match status" value="1"/>
</dbReference>
<feature type="compositionally biased region" description="Acidic residues" evidence="9">
    <location>
        <begin position="1141"/>
        <end position="1153"/>
    </location>
</feature>
<keyword evidence="10" id="KW-0812">Transmembrane</keyword>
<accession>A0A841E2W9</accession>
<keyword evidence="1 13" id="KW-0121">Carboxypeptidase</keyword>